<accession>A0ABY6KYC4</accession>
<evidence type="ECO:0000256" key="1">
    <source>
        <dbReference type="ARBA" id="ARBA00012493"/>
    </source>
</evidence>
<evidence type="ECO:0000256" key="3">
    <source>
        <dbReference type="ARBA" id="ARBA00022695"/>
    </source>
</evidence>
<dbReference type="InterPro" id="IPR036397">
    <property type="entry name" value="RNaseH_sf"/>
</dbReference>
<feature type="domain" description="Integrase catalytic" evidence="11">
    <location>
        <begin position="1330"/>
        <end position="1489"/>
    </location>
</feature>
<name>A0ABY6KYC4_9ARAC</name>
<dbReference type="Pfam" id="PF00665">
    <property type="entry name" value="rve"/>
    <property type="match status" value="1"/>
</dbReference>
<dbReference type="Gene3D" id="1.10.340.70">
    <property type="match status" value="1"/>
</dbReference>
<proteinExistence type="predicted"/>
<dbReference type="PANTHER" id="PTHR37984">
    <property type="entry name" value="PROTEIN CBG26694"/>
    <property type="match status" value="1"/>
</dbReference>
<evidence type="ECO:0000256" key="6">
    <source>
        <dbReference type="ARBA" id="ARBA00022801"/>
    </source>
</evidence>
<keyword evidence="13" id="KW-1185">Reference proteome</keyword>
<evidence type="ECO:0000256" key="5">
    <source>
        <dbReference type="ARBA" id="ARBA00022759"/>
    </source>
</evidence>
<dbReference type="EC" id="2.7.7.49" evidence="1"/>
<evidence type="ECO:0000259" key="9">
    <source>
        <dbReference type="PROSITE" id="PS50175"/>
    </source>
</evidence>
<dbReference type="SUPFAM" id="SSF53098">
    <property type="entry name" value="Ribonuclease H-like"/>
    <property type="match status" value="1"/>
</dbReference>
<dbReference type="InterPro" id="IPR012337">
    <property type="entry name" value="RNaseH-like_sf"/>
</dbReference>
<dbReference type="Proteomes" id="UP001235939">
    <property type="component" value="Chromosome 11"/>
</dbReference>
<dbReference type="Gene3D" id="4.10.60.10">
    <property type="entry name" value="Zinc finger, CCHC-type"/>
    <property type="match status" value="1"/>
</dbReference>
<evidence type="ECO:0000259" key="11">
    <source>
        <dbReference type="PROSITE" id="PS50994"/>
    </source>
</evidence>
<protein>
    <recommendedName>
        <fullName evidence="1">RNA-directed DNA polymerase</fullName>
        <ecNumber evidence="1">2.7.7.49</ecNumber>
    </recommendedName>
</protein>
<dbReference type="InterPro" id="IPR001584">
    <property type="entry name" value="Integrase_cat-core"/>
</dbReference>
<dbReference type="InterPro" id="IPR001878">
    <property type="entry name" value="Znf_CCHC"/>
</dbReference>
<keyword evidence="6" id="KW-0378">Hydrolase</keyword>
<dbReference type="InterPro" id="IPR041588">
    <property type="entry name" value="Integrase_H2C2"/>
</dbReference>
<dbReference type="Gene3D" id="3.30.420.10">
    <property type="entry name" value="Ribonuclease H-like superfamily/Ribonuclease H"/>
    <property type="match status" value="4"/>
</dbReference>
<dbReference type="InterPro" id="IPR041373">
    <property type="entry name" value="RT_RNaseH"/>
</dbReference>
<dbReference type="SUPFAM" id="SSF50630">
    <property type="entry name" value="Acid proteases"/>
    <property type="match status" value="1"/>
</dbReference>
<gene>
    <name evidence="12" type="ORF">LAZ67_11001255</name>
</gene>
<dbReference type="Gene3D" id="3.30.70.270">
    <property type="match status" value="2"/>
</dbReference>
<feature type="domain" description="Reverse transcriptase" evidence="10">
    <location>
        <begin position="790"/>
        <end position="968"/>
    </location>
</feature>
<dbReference type="InterPro" id="IPR001888">
    <property type="entry name" value="Transposase_1"/>
</dbReference>
<evidence type="ECO:0000256" key="7">
    <source>
        <dbReference type="ARBA" id="ARBA00022918"/>
    </source>
</evidence>
<keyword evidence="7" id="KW-0695">RNA-directed DNA polymerase</keyword>
<reference evidence="12 13" key="1">
    <citation type="submission" date="2022-01" db="EMBL/GenBank/DDBJ databases">
        <title>A chromosomal length assembly of Cordylochernes scorpioides.</title>
        <authorList>
            <person name="Zeh D."/>
            <person name="Zeh J."/>
        </authorList>
    </citation>
    <scope>NUCLEOTIDE SEQUENCE [LARGE SCALE GENOMIC DNA]</scope>
    <source>
        <strain evidence="12">IN4F17</strain>
        <tissue evidence="12">Whole Body</tissue>
    </source>
</reference>
<dbReference type="EMBL" id="CP092873">
    <property type="protein sequence ID" value="UYV73881.1"/>
    <property type="molecule type" value="Genomic_DNA"/>
</dbReference>
<sequence>MEDQRICIKFCVKNGFKDADFFWMLQTAYGDAVLELVREDRRITVREVAEEAGISFGSTQSIMKDILEVRRLNAVLVPKDSTFDQKNARKESASLNLEARIAEEARKALSKVKVMLTVFFDYQGIVHHEFQQKGSTITADSYLTTQPLCSPTPLQSRFGPLRLLPFCKAKKKLKGRKFQSIEEIKVESKKAMKAIPKTDYQRMWRVFQYLSAPWKTFNISHRVQAVVVEAEWKDWECPPKTRRDTVVLGKFREQIGVELAAKDGELRRVLLVYMVDEVDLGHNLRGLPLMLNLPIRHSERKLPWARQHFASRNFVLQQNHGFQSTIAFCQQPGFLGEDMWPSNSPDLNPLDYSVWRYLEQNVSSSPHKSLESLKKALEREWAKMDVKYQRWSLSPNTCIKEPTLRYVSLINCFLNSIEEIKVESKKAMKAIPKTDYQRCFADWKKRWLKCIAANGDYFERDNLNLADKCKFTDINENLCDQFVSGCFDEATLKRLLSEPFLTFDSAINIANSVEAAKSQVNLMKNPGHDIDKLKARSKNFKFPCKYNNPCKICGKSNHDTKLCKFKNAQCYICNKKGHIAPVCWNKKSAQNSGMNKPNQNKLNTIQCNTLENAPKIMVNVKIEDVDTIMEVDTGADVSVVSKKFFLTNLKNVTLEKYSGHLKSFSGNLIPVFGKCLVNVSYKNYQEKLPLIVTGQFNNQTPLLGRNWIRILKADWPNCVFDICNNINVISNLELFLEVYKRVFENKDLPIQGIKGSISLRPNAKPKFFKFRPVPFSIKEKIDKELDRLEKSQIIEKVNASDWSTPLVTVIKSNGELRLCGDFKNTLNNCIEDEKYPLPTIETMLGNLGGNKIFTKLDLSSAYHQIEMDEASKNLLVVSTHRGLYRYNRLPFGISPASAIFQRCMDSLFHDVPNTVIYLDDIFIGSKDEQEHYRILKMIFDKLKELNFTLNKEKCLFLKKDICFLGHIINEDGVRPDSKKLEALERCKKPFDKTSLKSFLGMLSFYSKYIPNMSTLAGPLYQLLKKDNRWKWSSQCEKAFLNLKLTLLNSQALIHYSMKLPLTLTCDASAYGISGVLCHIVEGEEKPITFVSRTLPSAEVKYSQTEKEALAIVFATSKLRQYLFGRKFVLKSDHKALTTVFGNKRLLPPLIANRLHRWALELSNFDFDIRYTNKDTMLCADAFSRLPLEEINSREDNIDLVTHDISFLNVTPLDHLIIEEETNKDPVLNKLKEYLLEDPQLAKKDETMKPFISKLENFSVLQGCIFVDSRAVIPRTCQDQMLKLLHQSHIGINRMKSLARSSVWWPKMDSQIEEFVKECSPCMHHQTAPPAENTPWPRTNQPWQRVHVDHFYFRGDCYLLVVDANSNWIEVFPVRGTTSQENIKLLRECFARYGLPQCLVSDNGPPFNSIEFKEFLRKNNVYHLTSPAYNPSSNGIAEVSVRIIKKSLEKSLEESPNSNMDCILQNVLFNYRNTPTSLDKPPVERLLSYVPRTFVNCLNSEFIQKTFGRNECGRRHFQVGDKVLFTRVIQNRRKWFKAQVIRRLGYNVYLVKNLKGTFKVHVNQMRTGSDTKYAEDSDWTLDNAGAGPHTPTGTRPSNFHITSA</sequence>
<evidence type="ECO:0000259" key="10">
    <source>
        <dbReference type="PROSITE" id="PS50878"/>
    </source>
</evidence>
<dbReference type="Pfam" id="PF17917">
    <property type="entry name" value="RT_RNaseH"/>
    <property type="match status" value="1"/>
</dbReference>
<dbReference type="InterPro" id="IPR050951">
    <property type="entry name" value="Retrovirus_Pol_polyprotein"/>
</dbReference>
<organism evidence="12 13">
    <name type="scientific">Cordylochernes scorpioides</name>
    <dbReference type="NCBI Taxonomy" id="51811"/>
    <lineage>
        <taxon>Eukaryota</taxon>
        <taxon>Metazoa</taxon>
        <taxon>Ecdysozoa</taxon>
        <taxon>Arthropoda</taxon>
        <taxon>Chelicerata</taxon>
        <taxon>Arachnida</taxon>
        <taxon>Pseudoscorpiones</taxon>
        <taxon>Cheliferoidea</taxon>
        <taxon>Chernetidae</taxon>
        <taxon>Cordylochernes</taxon>
    </lineage>
</organism>
<dbReference type="InterPro" id="IPR043502">
    <property type="entry name" value="DNA/RNA_pol_sf"/>
</dbReference>
<feature type="compositionally biased region" description="Polar residues" evidence="8">
    <location>
        <begin position="1590"/>
        <end position="1603"/>
    </location>
</feature>
<dbReference type="InterPro" id="IPR000477">
    <property type="entry name" value="RT_dom"/>
</dbReference>
<dbReference type="CDD" id="cd01647">
    <property type="entry name" value="RT_LTR"/>
    <property type="match status" value="1"/>
</dbReference>
<dbReference type="Pfam" id="PF17921">
    <property type="entry name" value="Integrase_H2C2"/>
    <property type="match status" value="1"/>
</dbReference>
<keyword evidence="4" id="KW-0540">Nuclease</keyword>
<evidence type="ECO:0000256" key="2">
    <source>
        <dbReference type="ARBA" id="ARBA00022679"/>
    </source>
</evidence>
<keyword evidence="2" id="KW-0808">Transferase</keyword>
<dbReference type="Pfam" id="PF01359">
    <property type="entry name" value="Transposase_1"/>
    <property type="match status" value="1"/>
</dbReference>
<evidence type="ECO:0000313" key="13">
    <source>
        <dbReference type="Proteomes" id="UP001235939"/>
    </source>
</evidence>
<dbReference type="Pfam" id="PF00078">
    <property type="entry name" value="RVT_1"/>
    <property type="match status" value="1"/>
</dbReference>
<keyword evidence="3" id="KW-0548">Nucleotidyltransferase</keyword>
<feature type="domain" description="Peptidase A2" evidence="9">
    <location>
        <begin position="627"/>
        <end position="707"/>
    </location>
</feature>
<evidence type="ECO:0000256" key="4">
    <source>
        <dbReference type="ARBA" id="ARBA00022722"/>
    </source>
</evidence>
<evidence type="ECO:0000313" key="12">
    <source>
        <dbReference type="EMBL" id="UYV73881.1"/>
    </source>
</evidence>
<dbReference type="SMART" id="SM00343">
    <property type="entry name" value="ZnF_C2HC"/>
    <property type="match status" value="2"/>
</dbReference>
<dbReference type="Gene3D" id="3.10.20.370">
    <property type="match status" value="1"/>
</dbReference>
<dbReference type="SUPFAM" id="SSF56672">
    <property type="entry name" value="DNA/RNA polymerases"/>
    <property type="match status" value="1"/>
</dbReference>
<dbReference type="CDD" id="cd09274">
    <property type="entry name" value="RNase_HI_RT_Ty3"/>
    <property type="match status" value="1"/>
</dbReference>
<dbReference type="InterPro" id="IPR001995">
    <property type="entry name" value="Peptidase_A2_cat"/>
</dbReference>
<feature type="region of interest" description="Disordered" evidence="8">
    <location>
        <begin position="1579"/>
        <end position="1603"/>
    </location>
</feature>
<dbReference type="Gene3D" id="2.40.70.10">
    <property type="entry name" value="Acid Proteases"/>
    <property type="match status" value="1"/>
</dbReference>
<dbReference type="PANTHER" id="PTHR37984:SF5">
    <property type="entry name" value="PROTEIN NYNRIN-LIKE"/>
    <property type="match status" value="1"/>
</dbReference>
<dbReference type="Gene3D" id="3.10.10.10">
    <property type="entry name" value="HIV Type 1 Reverse Transcriptase, subunit A, domain 1"/>
    <property type="match status" value="1"/>
</dbReference>
<keyword evidence="5" id="KW-0255">Endonuclease</keyword>
<dbReference type="InterPro" id="IPR043128">
    <property type="entry name" value="Rev_trsase/Diguanyl_cyclase"/>
</dbReference>
<dbReference type="PROSITE" id="PS50175">
    <property type="entry name" value="ASP_PROT_RETROV"/>
    <property type="match status" value="1"/>
</dbReference>
<evidence type="ECO:0000256" key="8">
    <source>
        <dbReference type="SAM" id="MobiDB-lite"/>
    </source>
</evidence>
<dbReference type="InterPro" id="IPR021109">
    <property type="entry name" value="Peptidase_aspartic_dom_sf"/>
</dbReference>
<dbReference type="PROSITE" id="PS50994">
    <property type="entry name" value="INTEGRASE"/>
    <property type="match status" value="1"/>
</dbReference>
<dbReference type="PROSITE" id="PS50878">
    <property type="entry name" value="RT_POL"/>
    <property type="match status" value="1"/>
</dbReference>